<dbReference type="EMBL" id="LAZR01047061">
    <property type="protein sequence ID" value="KKK95094.1"/>
    <property type="molecule type" value="Genomic_DNA"/>
</dbReference>
<sequence length="60" mass="6201">MARSTPTGAKHTGWHRDAINSRLEVYYNGAYRGHFAAAAGIQTNVAKLGTVAAVASNGAA</sequence>
<reference evidence="1" key="1">
    <citation type="journal article" date="2015" name="Nature">
        <title>Complex archaea that bridge the gap between prokaryotes and eukaryotes.</title>
        <authorList>
            <person name="Spang A."/>
            <person name="Saw J.H."/>
            <person name="Jorgensen S.L."/>
            <person name="Zaremba-Niedzwiedzka K."/>
            <person name="Martijn J."/>
            <person name="Lind A.E."/>
            <person name="van Eijk R."/>
            <person name="Schleper C."/>
            <person name="Guy L."/>
            <person name="Ettema T.J."/>
        </authorList>
    </citation>
    <scope>NUCLEOTIDE SEQUENCE</scope>
</reference>
<organism evidence="1">
    <name type="scientific">marine sediment metagenome</name>
    <dbReference type="NCBI Taxonomy" id="412755"/>
    <lineage>
        <taxon>unclassified sequences</taxon>
        <taxon>metagenomes</taxon>
        <taxon>ecological metagenomes</taxon>
    </lineage>
</organism>
<evidence type="ECO:0000313" key="1">
    <source>
        <dbReference type="EMBL" id="KKK95094.1"/>
    </source>
</evidence>
<comment type="caution">
    <text evidence="1">The sequence shown here is derived from an EMBL/GenBank/DDBJ whole genome shotgun (WGS) entry which is preliminary data.</text>
</comment>
<gene>
    <name evidence="1" type="ORF">LCGC14_2676280</name>
</gene>
<dbReference type="AlphaFoldDB" id="A0A0F9BXL9"/>
<accession>A0A0F9BXL9</accession>
<proteinExistence type="predicted"/>
<feature type="non-terminal residue" evidence="1">
    <location>
        <position position="60"/>
    </location>
</feature>
<protein>
    <submittedName>
        <fullName evidence="1">Uncharacterized protein</fullName>
    </submittedName>
</protein>
<name>A0A0F9BXL9_9ZZZZ</name>